<dbReference type="GO" id="GO:0004633">
    <property type="term" value="F:phosphopantothenoylcysteine decarboxylase activity"/>
    <property type="evidence" value="ECO:0007669"/>
    <property type="project" value="TreeGrafter"/>
</dbReference>
<dbReference type="InterPro" id="IPR036551">
    <property type="entry name" value="Flavin_trans-like"/>
</dbReference>
<dbReference type="InterPro" id="IPR003382">
    <property type="entry name" value="Flavoprotein"/>
</dbReference>
<dbReference type="PANTHER" id="PTHR14359:SF6">
    <property type="entry name" value="PHOSPHOPANTOTHENOYLCYSTEINE DECARBOXYLASE"/>
    <property type="match status" value="1"/>
</dbReference>
<dbReference type="EMBL" id="NPCC01000011">
    <property type="protein sequence ID" value="PAE89094.1"/>
    <property type="molecule type" value="Genomic_DNA"/>
</dbReference>
<organism evidence="2 3">
    <name type="scientific">Shouchella clausii</name>
    <name type="common">Alkalihalobacillus clausii</name>
    <dbReference type="NCBI Taxonomy" id="79880"/>
    <lineage>
        <taxon>Bacteria</taxon>
        <taxon>Bacillati</taxon>
        <taxon>Bacillota</taxon>
        <taxon>Bacilli</taxon>
        <taxon>Bacillales</taxon>
        <taxon>Bacillaceae</taxon>
        <taxon>Shouchella</taxon>
    </lineage>
</organism>
<feature type="domain" description="Flavoprotein" evidence="1">
    <location>
        <begin position="7"/>
        <end position="152"/>
    </location>
</feature>
<dbReference type="SUPFAM" id="SSF52507">
    <property type="entry name" value="Homo-oligomeric flavin-containing Cys decarboxylases, HFCD"/>
    <property type="match status" value="1"/>
</dbReference>
<sequence length="190" mass="21001">MPEKEEKNILVGISGSISVINMPSYLAFFKHTYGHVKVIITEQANKLFPASSLSLFCDDIFQDHNETIDPNTASHVGLARWADLFIVLPATANKIGQVANGLGMDLLSSTILASTKPVLFCPNMNEAMWNNFFVKRNMALIKEGGHIIIPPVEKEAYEVASGSIRKNFIIPDMYTIAQEIDKAMAVEEKS</sequence>
<dbReference type="GO" id="GO:0015937">
    <property type="term" value="P:coenzyme A biosynthetic process"/>
    <property type="evidence" value="ECO:0007669"/>
    <property type="project" value="TreeGrafter"/>
</dbReference>
<evidence type="ECO:0000313" key="2">
    <source>
        <dbReference type="EMBL" id="PAE89094.1"/>
    </source>
</evidence>
<dbReference type="AlphaFoldDB" id="A0A268P021"/>
<accession>A0A268P021</accession>
<evidence type="ECO:0000313" key="3">
    <source>
        <dbReference type="Proteomes" id="UP000216207"/>
    </source>
</evidence>
<dbReference type="Pfam" id="PF02441">
    <property type="entry name" value="Flavoprotein"/>
    <property type="match status" value="1"/>
</dbReference>
<evidence type="ECO:0000259" key="1">
    <source>
        <dbReference type="Pfam" id="PF02441"/>
    </source>
</evidence>
<dbReference type="Proteomes" id="UP000216207">
    <property type="component" value="Unassembled WGS sequence"/>
</dbReference>
<reference evidence="2 3" key="1">
    <citation type="submission" date="2017-07" db="EMBL/GenBank/DDBJ databases">
        <title>Isolation and whole genome analysis of endospore-forming bacteria from heroin.</title>
        <authorList>
            <person name="Kalinowski J."/>
            <person name="Ahrens B."/>
            <person name="Al-Dilaimi A."/>
            <person name="Winkler A."/>
            <person name="Wibberg D."/>
            <person name="Schleenbecker U."/>
            <person name="Ruckert C."/>
            <person name="Wolfel R."/>
            <person name="Grass G."/>
        </authorList>
    </citation>
    <scope>NUCLEOTIDE SEQUENCE [LARGE SCALE GENOMIC DNA]</scope>
    <source>
        <strain evidence="2 3">7539</strain>
    </source>
</reference>
<dbReference type="RefSeq" id="WP_035203438.1">
    <property type="nucleotide sequence ID" value="NZ_CP012475.1"/>
</dbReference>
<name>A0A268P021_SHOCL</name>
<dbReference type="GO" id="GO:0071513">
    <property type="term" value="C:phosphopantothenoylcysteine decarboxylase complex"/>
    <property type="evidence" value="ECO:0007669"/>
    <property type="project" value="TreeGrafter"/>
</dbReference>
<protein>
    <recommendedName>
        <fullName evidence="1">Flavoprotein domain-containing protein</fullName>
    </recommendedName>
</protein>
<comment type="caution">
    <text evidence="2">The sequence shown here is derived from an EMBL/GenBank/DDBJ whole genome shotgun (WGS) entry which is preliminary data.</text>
</comment>
<proteinExistence type="predicted"/>
<gene>
    <name evidence="2" type="ORF">CHH72_09630</name>
</gene>
<dbReference type="PANTHER" id="PTHR14359">
    <property type="entry name" value="HOMO-OLIGOMERIC FLAVIN CONTAINING CYS DECARBOXYLASE FAMILY"/>
    <property type="match status" value="1"/>
</dbReference>
<dbReference type="Gene3D" id="3.40.50.1950">
    <property type="entry name" value="Flavin prenyltransferase-like"/>
    <property type="match status" value="1"/>
</dbReference>
<dbReference type="GO" id="GO:0010181">
    <property type="term" value="F:FMN binding"/>
    <property type="evidence" value="ECO:0007669"/>
    <property type="project" value="TreeGrafter"/>
</dbReference>